<accession>A0ABP1RGC9</accession>
<keyword evidence="3" id="KW-1185">Reference proteome</keyword>
<dbReference type="InterPro" id="IPR016024">
    <property type="entry name" value="ARM-type_fold"/>
</dbReference>
<name>A0ABP1RGC9_9HEXA</name>
<evidence type="ECO:0000313" key="2">
    <source>
        <dbReference type="EMBL" id="CAL8127275.1"/>
    </source>
</evidence>
<dbReference type="EMBL" id="CAXLJM020000072">
    <property type="protein sequence ID" value="CAL8127275.1"/>
    <property type="molecule type" value="Genomic_DNA"/>
</dbReference>
<dbReference type="InterPro" id="IPR008709">
    <property type="entry name" value="Neurochondrin"/>
</dbReference>
<gene>
    <name evidence="2" type="ORF">ODALV1_LOCUS21759</name>
</gene>
<dbReference type="Proteomes" id="UP001642540">
    <property type="component" value="Unassembled WGS sequence"/>
</dbReference>
<comment type="similarity">
    <text evidence="1">Belongs to the neurochondrin family.</text>
</comment>
<dbReference type="SUPFAM" id="SSF48371">
    <property type="entry name" value="ARM repeat"/>
    <property type="match status" value="1"/>
</dbReference>
<evidence type="ECO:0000256" key="1">
    <source>
        <dbReference type="ARBA" id="ARBA00006927"/>
    </source>
</evidence>
<dbReference type="Pfam" id="PF05536">
    <property type="entry name" value="Neurochondrin"/>
    <property type="match status" value="1"/>
</dbReference>
<reference evidence="2 3" key="1">
    <citation type="submission" date="2024-08" db="EMBL/GenBank/DDBJ databases">
        <authorList>
            <person name="Cucini C."/>
            <person name="Frati F."/>
        </authorList>
    </citation>
    <scope>NUCLEOTIDE SEQUENCE [LARGE SCALE GENOMIC DNA]</scope>
</reference>
<dbReference type="Gene3D" id="1.25.10.10">
    <property type="entry name" value="Leucine-rich Repeat Variant"/>
    <property type="match status" value="1"/>
</dbReference>
<evidence type="ECO:0000313" key="3">
    <source>
        <dbReference type="Proteomes" id="UP001642540"/>
    </source>
</evidence>
<comment type="caution">
    <text evidence="2">The sequence shown here is derived from an EMBL/GenBank/DDBJ whole genome shotgun (WGS) entry which is preliminary data.</text>
</comment>
<evidence type="ECO:0008006" key="4">
    <source>
        <dbReference type="Google" id="ProtNLM"/>
    </source>
</evidence>
<proteinExistence type="inferred from homology"/>
<dbReference type="PANTHER" id="PTHR13109:SF7">
    <property type="entry name" value="NEUROCHONDRIN"/>
    <property type="match status" value="1"/>
</dbReference>
<sequence length="778" mass="86682">MADTKKKLNPAVEKCINALQSAQNDSEKMAALFLVTKVVKGSKLGRESKRALFAAIGFKFIMRLLNAPASPEVPSTLYKSVALNVLTAFCSDPEIAEHPEMLEAIPTFLSVIESCDEGNEDDDQLLMVVSESYHCLKCLASVEKGRKALVNAGAIERLTSLYATQSFNSDEALEIIARVGSALGPRTWEKSPDGFADLLQRLSCQFEADQTDQKFEVCGLIAGIVPTCNQTPEQLEAVGWPHSILKGLTDILTSKITEKQRNPALRLASVMLTTLGVDWIIKTSEEGPEAYQFLILLVHLSCIEVRMCLEDRSMDKIVQNDDLIGACYAIIETTVRFMAGNHFENLDEKQKEQVFNSLKGAFWAILGFISLVQKEAVKNPEKFWDNRKKMLACASVRCLAAWLADESASMKEEIFKHLPFILALVFETFQDDEYNLSPENQVLAEVGKCTDPLMPEVLVVLLPALCHFTAEERGVNMLLDSGGEEFLQRFLTHNWSVYKNLQEILERRKRPKKPKKATKAVEDDECPLTDSELQRTLGRLGVAIMNTCNLFINIIVLAPEIVASNPIFQQIMRWSFNALPLLSNTQDDLPLLSNISSLGLLLLMHLTKKAIEGKEMGDKLSPEEEFLSSQLISGTDNAAFRFAKCVVRFVWDAHLPDESQSPPDLILTSNYRSTWNEIKEMWFLSLQTTGSLLETLPWLADFCAESGFLDALIQNISAAYRSKIDATVLSAYEDLFVAAAKSTPNAATIIKTKGAALAKSHHLRTLIRTLKEIELEAK</sequence>
<dbReference type="PANTHER" id="PTHR13109">
    <property type="entry name" value="NEUROCHONDRIN"/>
    <property type="match status" value="1"/>
</dbReference>
<dbReference type="InterPro" id="IPR011989">
    <property type="entry name" value="ARM-like"/>
</dbReference>
<protein>
    <recommendedName>
        <fullName evidence="4">Neurochondrin</fullName>
    </recommendedName>
</protein>
<organism evidence="2 3">
    <name type="scientific">Orchesella dallaii</name>
    <dbReference type="NCBI Taxonomy" id="48710"/>
    <lineage>
        <taxon>Eukaryota</taxon>
        <taxon>Metazoa</taxon>
        <taxon>Ecdysozoa</taxon>
        <taxon>Arthropoda</taxon>
        <taxon>Hexapoda</taxon>
        <taxon>Collembola</taxon>
        <taxon>Entomobryomorpha</taxon>
        <taxon>Entomobryoidea</taxon>
        <taxon>Orchesellidae</taxon>
        <taxon>Orchesellinae</taxon>
        <taxon>Orchesella</taxon>
    </lineage>
</organism>